<dbReference type="Proteomes" id="UP000280008">
    <property type="component" value="Unassembled WGS sequence"/>
</dbReference>
<gene>
    <name evidence="2" type="ORF">C8E83_2464</name>
</gene>
<reference evidence="2 3" key="1">
    <citation type="submission" date="2018-10" db="EMBL/GenBank/DDBJ databases">
        <title>Sequencing the genomes of 1000 actinobacteria strains.</title>
        <authorList>
            <person name="Klenk H.-P."/>
        </authorList>
    </citation>
    <scope>NUCLEOTIDE SEQUENCE [LARGE SCALE GENOMIC DNA]</scope>
    <source>
        <strain evidence="2 3">DSM 17894</strain>
    </source>
</reference>
<feature type="transmembrane region" description="Helical" evidence="1">
    <location>
        <begin position="34"/>
        <end position="55"/>
    </location>
</feature>
<dbReference type="EMBL" id="RBKS01000001">
    <property type="protein sequence ID" value="RKR75324.1"/>
    <property type="molecule type" value="Genomic_DNA"/>
</dbReference>
<dbReference type="AlphaFoldDB" id="A0A495IH94"/>
<organism evidence="2 3">
    <name type="scientific">Frondihabitans australicus</name>
    <dbReference type="NCBI Taxonomy" id="386892"/>
    <lineage>
        <taxon>Bacteria</taxon>
        <taxon>Bacillati</taxon>
        <taxon>Actinomycetota</taxon>
        <taxon>Actinomycetes</taxon>
        <taxon>Micrococcales</taxon>
        <taxon>Microbacteriaceae</taxon>
        <taxon>Frondihabitans</taxon>
    </lineage>
</organism>
<accession>A0A495IH94</accession>
<keyword evidence="1" id="KW-0472">Membrane</keyword>
<evidence type="ECO:0000313" key="2">
    <source>
        <dbReference type="EMBL" id="RKR75324.1"/>
    </source>
</evidence>
<proteinExistence type="predicted"/>
<name>A0A495IH94_9MICO</name>
<keyword evidence="1" id="KW-0812">Transmembrane</keyword>
<evidence type="ECO:0000256" key="1">
    <source>
        <dbReference type="SAM" id="Phobius"/>
    </source>
</evidence>
<dbReference type="RefSeq" id="WP_121370134.1">
    <property type="nucleotide sequence ID" value="NZ_RBKS01000001.1"/>
</dbReference>
<keyword evidence="1" id="KW-1133">Transmembrane helix</keyword>
<keyword evidence="3" id="KW-1185">Reference proteome</keyword>
<sequence length="61" mass="6777">MSNIVIAVLAIALFIFGLLCFGFAFQVPEAWRYLTFLGGILACTASLFIPMTFIGRSNRSW</sequence>
<evidence type="ECO:0000313" key="3">
    <source>
        <dbReference type="Proteomes" id="UP000280008"/>
    </source>
</evidence>
<protein>
    <submittedName>
        <fullName evidence="2">Uncharacterized protein</fullName>
    </submittedName>
</protein>
<dbReference type="OrthoDB" id="5123549at2"/>
<comment type="caution">
    <text evidence="2">The sequence shown here is derived from an EMBL/GenBank/DDBJ whole genome shotgun (WGS) entry which is preliminary data.</text>
</comment>